<reference evidence="9" key="1">
    <citation type="submission" date="2022-03" db="EMBL/GenBank/DDBJ databases">
        <title>De novo assembled genomes of Belliella spp. (Cyclobacteriaceae) strains.</title>
        <authorList>
            <person name="Szabo A."/>
            <person name="Korponai K."/>
            <person name="Felfoldi T."/>
        </authorList>
    </citation>
    <scope>NUCLEOTIDE SEQUENCE</scope>
    <source>
        <strain evidence="9">DSM 111903</strain>
    </source>
</reference>
<comment type="caution">
    <text evidence="9">The sequence shown here is derived from an EMBL/GenBank/DDBJ whole genome shotgun (WGS) entry which is preliminary data.</text>
</comment>
<dbReference type="Pfam" id="PF13620">
    <property type="entry name" value="CarboxypepD_reg"/>
    <property type="match status" value="1"/>
</dbReference>
<feature type="domain" description="TonB-dependent transporter Oar-like beta-barrel" evidence="8">
    <location>
        <begin position="236"/>
        <end position="1040"/>
    </location>
</feature>
<dbReference type="Pfam" id="PF25183">
    <property type="entry name" value="OMP_b-brl_4"/>
    <property type="match status" value="1"/>
</dbReference>
<evidence type="ECO:0000256" key="3">
    <source>
        <dbReference type="ARBA" id="ARBA00022452"/>
    </source>
</evidence>
<dbReference type="EMBL" id="JAKZGO010000005">
    <property type="protein sequence ID" value="MCH7413375.1"/>
    <property type="molecule type" value="Genomic_DNA"/>
</dbReference>
<dbReference type="InterPro" id="IPR036942">
    <property type="entry name" value="Beta-barrel_TonB_sf"/>
</dbReference>
<dbReference type="Gene3D" id="2.60.40.1120">
    <property type="entry name" value="Carboxypeptidase-like, regulatory domain"/>
    <property type="match status" value="1"/>
</dbReference>
<dbReference type="PANTHER" id="PTHR30069">
    <property type="entry name" value="TONB-DEPENDENT OUTER MEMBRANE RECEPTOR"/>
    <property type="match status" value="1"/>
</dbReference>
<dbReference type="Proteomes" id="UP001165430">
    <property type="component" value="Unassembled WGS sequence"/>
</dbReference>
<keyword evidence="2" id="KW-0813">Transport</keyword>
<keyword evidence="7" id="KW-0732">Signal</keyword>
<keyword evidence="5" id="KW-0472">Membrane</keyword>
<organism evidence="9 10">
    <name type="scientific">Belliella alkalica</name>
    <dbReference type="NCBI Taxonomy" id="1730871"/>
    <lineage>
        <taxon>Bacteria</taxon>
        <taxon>Pseudomonadati</taxon>
        <taxon>Bacteroidota</taxon>
        <taxon>Cytophagia</taxon>
        <taxon>Cytophagales</taxon>
        <taxon>Cyclobacteriaceae</taxon>
        <taxon>Belliella</taxon>
    </lineage>
</organism>
<keyword evidence="10" id="KW-1185">Reference proteome</keyword>
<evidence type="ECO:0000256" key="7">
    <source>
        <dbReference type="SAM" id="SignalP"/>
    </source>
</evidence>
<proteinExistence type="predicted"/>
<dbReference type="InterPro" id="IPR008969">
    <property type="entry name" value="CarboxyPept-like_regulatory"/>
</dbReference>
<keyword evidence="6" id="KW-0998">Cell outer membrane</keyword>
<evidence type="ECO:0000256" key="1">
    <source>
        <dbReference type="ARBA" id="ARBA00004571"/>
    </source>
</evidence>
<accession>A0ABS9VAB0</accession>
<evidence type="ECO:0000256" key="2">
    <source>
        <dbReference type="ARBA" id="ARBA00022448"/>
    </source>
</evidence>
<dbReference type="Gene3D" id="2.40.170.20">
    <property type="entry name" value="TonB-dependent receptor, beta-barrel domain"/>
    <property type="match status" value="1"/>
</dbReference>
<evidence type="ECO:0000313" key="9">
    <source>
        <dbReference type="EMBL" id="MCH7413375.1"/>
    </source>
</evidence>
<feature type="chain" id="PRO_5045838456" evidence="7">
    <location>
        <begin position="25"/>
        <end position="1108"/>
    </location>
</feature>
<name>A0ABS9VAB0_9BACT</name>
<evidence type="ECO:0000256" key="6">
    <source>
        <dbReference type="ARBA" id="ARBA00023237"/>
    </source>
</evidence>
<dbReference type="SUPFAM" id="SSF49464">
    <property type="entry name" value="Carboxypeptidase regulatory domain-like"/>
    <property type="match status" value="1"/>
</dbReference>
<sequence>MRQSLLKNLFAAIVLVMITSTVFSQGVTTASMQGIVTDDMGESLPGANIVAVHTPSGTRYGAVSNNEGRFVLPNIRVGGPYTVTVSFIGFESQVFEGINLSLGQSFTINANLSDGLELSAVEVLGRQGDVINADRTGAATSLSRDRIDAMPTVNRSINDLTKLTPQSNGTSFAGADQRYNNYTIDGNLYNNNFGLGSSQFAGGNPISFDAIEEVQVNIAPYDVRQSGFTGANVNAITKSGSNIWKGTAYSLFTNDRTQGITLNGGREVPFSESKKTINGLAIGGPIIKDKLFFFASAEFENNALPGDNRLAARPAQGLLPDNQTVSRVPADRADFVREQMRTLYGYETGAYENVPFADEASRLNIRFDYNINDKNKLVLRYNRFQQLRDVGINGNSIRSLPANQRFTNTNRFGVEALTFANANYTSEDRVSSIVAELNSTIGNNMANSLNIGYTSSLTQRGIPGGQTFPMIEILEFQGTTPLYYMSLGNELFTTGNLLDNKTFNITNNFSYFVGRHTLTAGVNFEYMTFDNAFNPTWDSWYRYNSYDSFVESVINRNPAVIPDGFAVGFSYDANNPNVLPTDRVEFGQVGLYVQDEFQVTNDLKLTAGVRVDLPFYPMDAPRNERLEDLGLSLENPRRAGQMISPDVSVFPKVNPVFSPRLGFNWNALGDNSLQVRGGTGLFTGRPIFVHLSNQINANGVTRGGIGRLQNQWDPGQWQGFQADPNFYRPDPSEQEPQITASINITDPSFKMPQTWRSNIAADYTFGNGFIFTAEGLFSRDYNSPFSANLLSNRTENVINVAGNEYPTYTQGLTYGDNRRINEIFYLTNINDGRYASLTLTLQKDWGKGIYTSLAYTRSQKTDFGLEGGSQAASLWPTGIQTDRNNPERGFSRFDQPNRVVGLISFNTKGLNELNNTQFSLLYTGGEQGRFSYTYSGNFGDGGGVRLMYVPESFEDSQLVDRVSGGVITQTAAEQWAILNQYIEQDPYLRSKRGQVTERNGAVLPWLHRFDFSVKQDIHLAKDVNKHKLQFSLDIMNFGNMISDSWGVSNQVIQRNVMNYAGPDANGNARFTINAVQGQANVYPSTTTQSLIALSQTWNAQLGVRYIFK</sequence>
<keyword evidence="3" id="KW-1134">Transmembrane beta strand</keyword>
<dbReference type="SUPFAM" id="SSF56935">
    <property type="entry name" value="Porins"/>
    <property type="match status" value="1"/>
</dbReference>
<evidence type="ECO:0000256" key="5">
    <source>
        <dbReference type="ARBA" id="ARBA00023136"/>
    </source>
</evidence>
<dbReference type="InterPro" id="IPR057601">
    <property type="entry name" value="Oar-like_b-barrel"/>
</dbReference>
<feature type="signal peptide" evidence="7">
    <location>
        <begin position="1"/>
        <end position="24"/>
    </location>
</feature>
<evidence type="ECO:0000313" key="10">
    <source>
        <dbReference type="Proteomes" id="UP001165430"/>
    </source>
</evidence>
<comment type="subcellular location">
    <subcellularLocation>
        <location evidence="1">Cell outer membrane</location>
        <topology evidence="1">Multi-pass membrane protein</topology>
    </subcellularLocation>
</comment>
<gene>
    <name evidence="9" type="ORF">MM213_07765</name>
</gene>
<dbReference type="RefSeq" id="WP_241411089.1">
    <property type="nucleotide sequence ID" value="NZ_JAKZGO010000005.1"/>
</dbReference>
<dbReference type="InterPro" id="IPR039426">
    <property type="entry name" value="TonB-dep_rcpt-like"/>
</dbReference>
<keyword evidence="4" id="KW-0812">Transmembrane</keyword>
<protein>
    <submittedName>
        <fullName evidence="9">Carboxypeptidase regulatory-like domain-containing protein</fullName>
    </submittedName>
</protein>
<evidence type="ECO:0000259" key="8">
    <source>
        <dbReference type="Pfam" id="PF25183"/>
    </source>
</evidence>
<dbReference type="PANTHER" id="PTHR30069:SF46">
    <property type="entry name" value="OAR PROTEIN"/>
    <property type="match status" value="1"/>
</dbReference>
<evidence type="ECO:0000256" key="4">
    <source>
        <dbReference type="ARBA" id="ARBA00022692"/>
    </source>
</evidence>